<comment type="subunit">
    <text evidence="8">Homodimer.</text>
</comment>
<keyword evidence="11" id="KW-1185">Reference proteome</keyword>
<organism evidence="10 11">
    <name type="scientific">Williamsia phyllosphaerae</name>
    <dbReference type="NCBI Taxonomy" id="885042"/>
    <lineage>
        <taxon>Bacteria</taxon>
        <taxon>Bacillati</taxon>
        <taxon>Actinomycetota</taxon>
        <taxon>Actinomycetes</taxon>
        <taxon>Mycobacteriales</taxon>
        <taxon>Nocardiaceae</taxon>
        <taxon>Williamsia</taxon>
    </lineage>
</organism>
<dbReference type="PANTHER" id="PTHR10745">
    <property type="entry name" value="GLYCYL-TRNA SYNTHETASE/DNA POLYMERASE SUBUNIT GAMMA-2"/>
    <property type="match status" value="1"/>
</dbReference>
<reference evidence="11" key="1">
    <citation type="journal article" date="2019" name="Int. J. Syst. Evol. Microbiol.">
        <title>The Global Catalogue of Microorganisms (GCM) 10K type strain sequencing project: providing services to taxonomists for standard genome sequencing and annotation.</title>
        <authorList>
            <consortium name="The Broad Institute Genomics Platform"/>
            <consortium name="The Broad Institute Genome Sequencing Center for Infectious Disease"/>
            <person name="Wu L."/>
            <person name="Ma J."/>
        </authorList>
    </citation>
    <scope>NUCLEOTIDE SEQUENCE [LARGE SCALE GENOMIC DNA]</scope>
    <source>
        <strain evidence="11">CCM 7855</strain>
    </source>
</reference>
<keyword evidence="2 8" id="KW-0963">Cytoplasm</keyword>
<feature type="binding site" evidence="8">
    <location>
        <position position="107"/>
    </location>
    <ligand>
        <name>substrate</name>
    </ligand>
</feature>
<name>A0ABQ1UXY9_9NOCA</name>
<keyword evidence="3 8" id="KW-0436">Ligase</keyword>
<feature type="domain" description="Aminoacyl-transfer RNA synthetases class-II family profile" evidence="9">
    <location>
        <begin position="15"/>
        <end position="374"/>
    </location>
</feature>
<dbReference type="Gene3D" id="3.30.930.10">
    <property type="entry name" value="Bira Bifunctional Protein, Domain 2"/>
    <property type="match status" value="1"/>
</dbReference>
<dbReference type="PROSITE" id="PS50862">
    <property type="entry name" value="AA_TRNA_LIGASE_II"/>
    <property type="match status" value="1"/>
</dbReference>
<dbReference type="InterPro" id="IPR002315">
    <property type="entry name" value="tRNA-synt_gly"/>
</dbReference>
<dbReference type="SUPFAM" id="SSF52954">
    <property type="entry name" value="Class II aaRS ABD-related"/>
    <property type="match status" value="1"/>
</dbReference>
<dbReference type="CDD" id="cd00858">
    <property type="entry name" value="GlyRS_anticodon"/>
    <property type="match status" value="1"/>
</dbReference>
<feature type="binding site" evidence="8">
    <location>
        <begin position="331"/>
        <end position="335"/>
    </location>
    <ligand>
        <name>substrate</name>
    </ligand>
</feature>
<comment type="function">
    <text evidence="8">Catalyzes the attachment of glycine to tRNA(Gly).</text>
</comment>
<dbReference type="HAMAP" id="MF_00253_B">
    <property type="entry name" value="Gly_tRNA_synth_B"/>
    <property type="match status" value="1"/>
</dbReference>
<proteinExistence type="inferred from homology"/>
<evidence type="ECO:0000256" key="4">
    <source>
        <dbReference type="ARBA" id="ARBA00022741"/>
    </source>
</evidence>
<sequence>MECAFIVAGPSSRVDAVVNLCKRRGLVYQCGEIYGGTRSAWDYGPLGVELKDNIKKQWWRSMVTSREDTVGLDSSVILPRQVWEASGHVSVFNDPLVECLNCHKRHRQDHLQEAYAEKKGLDDPDAVVMTDVVCPDCGTRGRWTEPRDFNMMLKTYLGPVESEEGLHYLRPETAQGIFVNFKNVMTTARKKPPFGIGQIGKSFRNEITPGNFIFRTREFEQMEMEFFVKPGEDEQWHQYWIDTRRQWYVDLGIDPENLRLFEHPAEKLSHYAKRTVDVEYKFGFSGSPWGELEGVANRTDFDLSTHSKHSGEDLSFFDQTSGERFTPYVIEPAAGLTRSFMAFLCDALVDEEVPNAKGGTDTRTVLKLDRRLAPVKVAVLPLSRNEQLSPKAKALAAELRQHWNVEFDDAQGIGKRYRRQDEIGTPFCVTVDFDSLDDDAVTIRERDTMSQQRVAIDKVAGYLAGELLGC</sequence>
<dbReference type="InterPro" id="IPR036621">
    <property type="entry name" value="Anticodon-bd_dom_sf"/>
</dbReference>
<feature type="binding site" evidence="8">
    <location>
        <begin position="291"/>
        <end position="292"/>
    </location>
    <ligand>
        <name>ATP</name>
        <dbReference type="ChEBI" id="CHEBI:30616"/>
    </ligand>
</feature>
<dbReference type="EC" id="6.1.1.14" evidence="8"/>
<feature type="binding site" evidence="8">
    <location>
        <begin position="204"/>
        <end position="206"/>
    </location>
    <ligand>
        <name>ATP</name>
        <dbReference type="ChEBI" id="CHEBI:30616"/>
    </ligand>
</feature>
<evidence type="ECO:0000256" key="6">
    <source>
        <dbReference type="ARBA" id="ARBA00022917"/>
    </source>
</evidence>
<evidence type="ECO:0000256" key="7">
    <source>
        <dbReference type="ARBA" id="ARBA00023146"/>
    </source>
</evidence>
<evidence type="ECO:0000259" key="9">
    <source>
        <dbReference type="PROSITE" id="PS50862"/>
    </source>
</evidence>
<dbReference type="CDD" id="cd00774">
    <property type="entry name" value="GlyRS-like_core"/>
    <property type="match status" value="1"/>
</dbReference>
<keyword evidence="7 8" id="KW-0030">Aminoacyl-tRNA synthetase</keyword>
<comment type="caution">
    <text evidence="10">The sequence shown here is derived from an EMBL/GenBank/DDBJ whole genome shotgun (WGS) entry which is preliminary data.</text>
</comment>
<dbReference type="SUPFAM" id="SSF55681">
    <property type="entry name" value="Class II aaRS and biotin synthetases"/>
    <property type="match status" value="1"/>
</dbReference>
<dbReference type="Pfam" id="PF03129">
    <property type="entry name" value="HGTP_anticodon"/>
    <property type="match status" value="1"/>
</dbReference>
<dbReference type="PANTHER" id="PTHR10745:SF8">
    <property type="entry name" value="DNA POLYMERASE SUBUNIT GAMMA-2, MITOCHONDRIAL"/>
    <property type="match status" value="1"/>
</dbReference>
<comment type="similarity">
    <text evidence="1 8">Belongs to the class-II aminoacyl-tRNA synthetase family.</text>
</comment>
<keyword evidence="4 8" id="KW-0547">Nucleotide-binding</keyword>
<evidence type="ECO:0000256" key="5">
    <source>
        <dbReference type="ARBA" id="ARBA00022840"/>
    </source>
</evidence>
<dbReference type="Proteomes" id="UP000632454">
    <property type="component" value="Unassembled WGS sequence"/>
</dbReference>
<evidence type="ECO:0000313" key="11">
    <source>
        <dbReference type="Proteomes" id="UP000632454"/>
    </source>
</evidence>
<accession>A0ABQ1UXY9</accession>
<evidence type="ECO:0000313" key="10">
    <source>
        <dbReference type="EMBL" id="GGF28524.1"/>
    </source>
</evidence>
<keyword evidence="6 8" id="KW-0648">Protein biosynthesis</keyword>
<dbReference type="Pfam" id="PF00587">
    <property type="entry name" value="tRNA-synt_2b"/>
    <property type="match status" value="1"/>
</dbReference>
<dbReference type="InterPro" id="IPR002314">
    <property type="entry name" value="aa-tRNA-synt_IIb"/>
</dbReference>
<feature type="binding site" evidence="8">
    <location>
        <begin position="214"/>
        <end position="219"/>
    </location>
    <ligand>
        <name>ATP</name>
        <dbReference type="ChEBI" id="CHEBI:30616"/>
    </ligand>
</feature>
<dbReference type="GO" id="GO:0016874">
    <property type="term" value="F:ligase activity"/>
    <property type="evidence" value="ECO:0007669"/>
    <property type="project" value="UniProtKB-KW"/>
</dbReference>
<evidence type="ECO:0000256" key="2">
    <source>
        <dbReference type="ARBA" id="ARBA00022490"/>
    </source>
</evidence>
<dbReference type="InterPro" id="IPR027031">
    <property type="entry name" value="Gly-tRNA_synthase/POLG2"/>
</dbReference>
<dbReference type="Gene3D" id="3.40.50.800">
    <property type="entry name" value="Anticodon-binding domain"/>
    <property type="match status" value="1"/>
</dbReference>
<feature type="binding site" evidence="8">
    <location>
        <begin position="335"/>
        <end position="338"/>
    </location>
    <ligand>
        <name>ATP</name>
        <dbReference type="ChEBI" id="CHEBI:30616"/>
    </ligand>
</feature>
<feature type="binding site" evidence="8">
    <location>
        <position position="172"/>
    </location>
    <ligand>
        <name>substrate</name>
    </ligand>
</feature>
<keyword evidence="5 8" id="KW-0067">ATP-binding</keyword>
<comment type="catalytic activity">
    <reaction evidence="8">
        <text>tRNA(Gly) + glycine + ATP = glycyl-tRNA(Gly) + AMP + diphosphate</text>
        <dbReference type="Rhea" id="RHEA:16013"/>
        <dbReference type="Rhea" id="RHEA-COMP:9664"/>
        <dbReference type="Rhea" id="RHEA-COMP:9683"/>
        <dbReference type="ChEBI" id="CHEBI:30616"/>
        <dbReference type="ChEBI" id="CHEBI:33019"/>
        <dbReference type="ChEBI" id="CHEBI:57305"/>
        <dbReference type="ChEBI" id="CHEBI:78442"/>
        <dbReference type="ChEBI" id="CHEBI:78522"/>
        <dbReference type="ChEBI" id="CHEBI:456215"/>
        <dbReference type="EC" id="6.1.1.14"/>
    </reaction>
</comment>
<protein>
    <recommendedName>
        <fullName evidence="8">Glycine--tRNA ligase</fullName>
        <ecNumber evidence="8">6.1.1.14</ecNumber>
    </recommendedName>
    <alternativeName>
        <fullName evidence="8">Glycyl-tRNA synthetase</fullName>
        <shortName evidence="8">GlyRS</shortName>
    </alternativeName>
</protein>
<feature type="binding site" evidence="8">
    <location>
        <begin position="219"/>
        <end position="223"/>
    </location>
    <ligand>
        <name>substrate</name>
    </ligand>
</feature>
<dbReference type="InterPro" id="IPR045864">
    <property type="entry name" value="aa-tRNA-synth_II/BPL/LPL"/>
</dbReference>
<dbReference type="InterPro" id="IPR004154">
    <property type="entry name" value="Anticodon-bd"/>
</dbReference>
<evidence type="ECO:0000256" key="8">
    <source>
        <dbReference type="HAMAP-Rule" id="MF_00253"/>
    </source>
</evidence>
<dbReference type="NCBIfam" id="TIGR00389">
    <property type="entry name" value="glyS_dimeric"/>
    <property type="match status" value="1"/>
</dbReference>
<gene>
    <name evidence="8 10" type="primary">glyQS</name>
    <name evidence="10" type="ORF">GCM10007298_25390</name>
</gene>
<evidence type="ECO:0000256" key="3">
    <source>
        <dbReference type="ARBA" id="ARBA00022598"/>
    </source>
</evidence>
<dbReference type="PRINTS" id="PR01043">
    <property type="entry name" value="TRNASYNTHGLY"/>
</dbReference>
<dbReference type="InterPro" id="IPR022961">
    <property type="entry name" value="Gly_tRNA_ligase_bac"/>
</dbReference>
<dbReference type="InterPro" id="IPR006195">
    <property type="entry name" value="aa-tRNA-synth_II"/>
</dbReference>
<dbReference type="EMBL" id="BMCS01000001">
    <property type="protein sequence ID" value="GGF28524.1"/>
    <property type="molecule type" value="Genomic_DNA"/>
</dbReference>
<evidence type="ECO:0000256" key="1">
    <source>
        <dbReference type="ARBA" id="ARBA00008226"/>
    </source>
</evidence>
<dbReference type="InterPro" id="IPR033731">
    <property type="entry name" value="GlyRS-like_core"/>
</dbReference>
<dbReference type="NCBIfam" id="NF003211">
    <property type="entry name" value="PRK04173.1"/>
    <property type="match status" value="1"/>
</dbReference>
<comment type="subcellular location">
    <subcellularLocation>
        <location evidence="8">Cytoplasm</location>
    </subcellularLocation>
</comment>